<name>A0A0R2CQK0_9LACO</name>
<sequence length="163" mass="18227">MATKFNISVDASFRDKFQIFDENEQLLAKIPTNLATDFFNIFLGWLINLPQTFTFHLNHQVVAVNNHPKFLGASATINVDQQPVAQVHRQRKNVPPFTVELAGQTLTVTTNSGYFSVHDSNRKLIVAKRGTHNLDRYSVVITDEITPEVGLGITIAVLSAIKH</sequence>
<dbReference type="AlphaFoldDB" id="A0A0R2CQK0"/>
<dbReference type="PATRIC" id="fig|1423802.4.peg.76"/>
<dbReference type="Proteomes" id="UP000051256">
    <property type="component" value="Unassembled WGS sequence"/>
</dbReference>
<reference evidence="1 2" key="1">
    <citation type="journal article" date="2015" name="Genome Announc.">
        <title>Expanding the biotechnology potential of lactobacilli through comparative genomics of 213 strains and associated genera.</title>
        <authorList>
            <person name="Sun Z."/>
            <person name="Harris H.M."/>
            <person name="McCann A."/>
            <person name="Guo C."/>
            <person name="Argimon S."/>
            <person name="Zhang W."/>
            <person name="Yang X."/>
            <person name="Jeffery I.B."/>
            <person name="Cooney J.C."/>
            <person name="Kagawa T.F."/>
            <person name="Liu W."/>
            <person name="Song Y."/>
            <person name="Salvetti E."/>
            <person name="Wrobel A."/>
            <person name="Rasinkangas P."/>
            <person name="Parkhill J."/>
            <person name="Rea M.C."/>
            <person name="O'Sullivan O."/>
            <person name="Ritari J."/>
            <person name="Douillard F.P."/>
            <person name="Paul Ross R."/>
            <person name="Yang R."/>
            <person name="Briner A.E."/>
            <person name="Felis G.E."/>
            <person name="de Vos W.M."/>
            <person name="Barrangou R."/>
            <person name="Klaenhammer T.R."/>
            <person name="Caufield P.W."/>
            <person name="Cui Y."/>
            <person name="Zhang H."/>
            <person name="O'Toole P.W."/>
        </authorList>
    </citation>
    <scope>NUCLEOTIDE SEQUENCE [LARGE SCALE GENOMIC DNA]</scope>
    <source>
        <strain evidence="1 2">DSM 24302</strain>
    </source>
</reference>
<organism evidence="1 2">
    <name type="scientific">Lentilactobacillus senioris DSM 24302 = JCM 17472</name>
    <dbReference type="NCBI Taxonomy" id="1423802"/>
    <lineage>
        <taxon>Bacteria</taxon>
        <taxon>Bacillati</taxon>
        <taxon>Bacillota</taxon>
        <taxon>Bacilli</taxon>
        <taxon>Lactobacillales</taxon>
        <taxon>Lactobacillaceae</taxon>
        <taxon>Lentilactobacillus</taxon>
    </lineage>
</organism>
<comment type="caution">
    <text evidence="1">The sequence shown here is derived from an EMBL/GenBank/DDBJ whole genome shotgun (WGS) entry which is preliminary data.</text>
</comment>
<evidence type="ECO:0000313" key="2">
    <source>
        <dbReference type="Proteomes" id="UP000051256"/>
    </source>
</evidence>
<protein>
    <submittedName>
        <fullName evidence="1">Uncharacterized protein</fullName>
    </submittedName>
</protein>
<accession>A0A0R2CQK0</accession>
<proteinExistence type="predicted"/>
<dbReference type="RefSeq" id="WP_056978019.1">
    <property type="nucleotide sequence ID" value="NZ_AYZR01000007.1"/>
</dbReference>
<dbReference type="EMBL" id="AYZR01000007">
    <property type="protein sequence ID" value="KRM94094.1"/>
    <property type="molecule type" value="Genomic_DNA"/>
</dbReference>
<dbReference type="STRING" id="1423802.FC56_GL000075"/>
<evidence type="ECO:0000313" key="1">
    <source>
        <dbReference type="EMBL" id="KRM94094.1"/>
    </source>
</evidence>
<gene>
    <name evidence="1" type="ORF">FC56_GL000075</name>
</gene>
<keyword evidence="2" id="KW-1185">Reference proteome</keyword>